<feature type="region of interest" description="Disordered" evidence="1">
    <location>
        <begin position="1"/>
        <end position="66"/>
    </location>
</feature>
<dbReference type="Proteomes" id="UP000008867">
    <property type="component" value="Chromosome 13"/>
</dbReference>
<dbReference type="HOGENOM" id="CLU_330411_0_0_1"/>
<dbReference type="AlphaFoldDB" id="E6ZNX7"/>
<feature type="region of interest" description="Disordered" evidence="1">
    <location>
        <begin position="299"/>
        <end position="322"/>
    </location>
</feature>
<dbReference type="VEuPathDB" id="FungiDB:sr15395"/>
<name>E6ZNX7_SPORE</name>
<proteinExistence type="predicted"/>
<feature type="region of interest" description="Disordered" evidence="1">
    <location>
        <begin position="199"/>
        <end position="221"/>
    </location>
</feature>
<feature type="compositionally biased region" description="Pro residues" evidence="1">
    <location>
        <begin position="488"/>
        <end position="501"/>
    </location>
</feature>
<feature type="compositionally biased region" description="Pro residues" evidence="1">
    <location>
        <begin position="342"/>
        <end position="358"/>
    </location>
</feature>
<dbReference type="OrthoDB" id="3367033at2759"/>
<feature type="compositionally biased region" description="Low complexity" evidence="1">
    <location>
        <begin position="34"/>
        <end position="66"/>
    </location>
</feature>
<protein>
    <submittedName>
        <fullName evidence="2">Uncharacterized protein</fullName>
    </submittedName>
</protein>
<feature type="region of interest" description="Disordered" evidence="1">
    <location>
        <begin position="338"/>
        <end position="361"/>
    </location>
</feature>
<evidence type="ECO:0000313" key="3">
    <source>
        <dbReference type="Proteomes" id="UP000008867"/>
    </source>
</evidence>
<sequence length="743" mass="80279">MVVALREQQQTPKKSKLSLFRLGKASTKPAVPASPQSSTSSSSSTLYTADSSSTQQSVPRSSSRNRIVKAACEAEIQRAAAAPIAVHYQLPEASNLPRNDGWVSSQEELDHCGSVEAQYQRVRADSLPLRGFVHPAEHAGAVLEQSGRPGVPALVPGSKHSRQRSHFSIPDVVVTTCEEEGQEQVVELEIPANKRRSYVLRDASEDKQRSSKKSSSAFARRPAPLIRFDADEIKSLGMTRSGSVPSTTTSSGSLASLAEIAAASPPSSSASSSLSRASLTKRSRKPSFPLLFGRRSAPSFAEPLPCSPTTPTSPSSQPDSLLFSSMPAPTRSIFARAISGLPSPPVTPTSPPVTPTSPPRAALRKQMKEKAREELALIKELERVDRMVKLHDDRARREREKVETRERKRAAKLALNGRGSVDTVGSGHGAKGTVFRAARRASVRGGEQRTSADSTHTRAAVATFSIDLPVGEPLPFSNPRVAPLPNVATPPRPTRAAPPVPSQHESRCEGAEVDTSISVDADELVWSRQSFSALSSAGPLPSLIPPSTSVAAIEHSEQGDGIDVETRTARRASVQRVLALQHAAQQQQQQLKRRSSHVDAHDAVSSKRSSAASVRRRIFIRALGDDEGWRVVGANGAEGAACDEWVEDEPQRQDGVDVEVDRVLAALRDAQDAEALRQRRQDIQSEMPPRTSIDDADDKENVAQHVLGKTVQLEHGTRFRLSLALTPLQLQPLDVFADLEHRF</sequence>
<feature type="compositionally biased region" description="Basic and acidic residues" evidence="1">
    <location>
        <begin position="596"/>
        <end position="605"/>
    </location>
</feature>
<feature type="region of interest" description="Disordered" evidence="1">
    <location>
        <begin position="585"/>
        <end position="607"/>
    </location>
</feature>
<evidence type="ECO:0000256" key="1">
    <source>
        <dbReference type="SAM" id="MobiDB-lite"/>
    </source>
</evidence>
<keyword evidence="3" id="KW-1185">Reference proteome</keyword>
<dbReference type="PANTHER" id="PTHR48125">
    <property type="entry name" value="LP07818P1"/>
    <property type="match status" value="1"/>
</dbReference>
<reference evidence="2 3" key="1">
    <citation type="journal article" date="2010" name="Science">
        <title>Pathogenicity determinants in smut fungi revealed by genome comparison.</title>
        <authorList>
            <person name="Schirawski J."/>
            <person name="Mannhaupt G."/>
            <person name="Muench K."/>
            <person name="Brefort T."/>
            <person name="Schipper K."/>
            <person name="Doehlemann G."/>
            <person name="Di Stasio M."/>
            <person name="Roessel N."/>
            <person name="Mendoza-Mendoza A."/>
            <person name="Pester D."/>
            <person name="Mueller O."/>
            <person name="Winterberg B."/>
            <person name="Meyer E."/>
            <person name="Ghareeb H."/>
            <person name="Wollenberg T."/>
            <person name="Muensterkoetter M."/>
            <person name="Wong P."/>
            <person name="Walter M."/>
            <person name="Stukenbrock E."/>
            <person name="Gueldener U."/>
            <person name="Kahmann R."/>
        </authorList>
    </citation>
    <scope>NUCLEOTIDE SEQUENCE [LARGE SCALE GENOMIC DNA]</scope>
    <source>
        <strain evidence="3">SRZ2</strain>
    </source>
</reference>
<accession>E6ZNX7</accession>
<dbReference type="PANTHER" id="PTHR48125:SF12">
    <property type="entry name" value="AT HOOK TRANSCRIPTION FACTOR FAMILY-RELATED"/>
    <property type="match status" value="1"/>
</dbReference>
<dbReference type="EMBL" id="FQ311434">
    <property type="protein sequence ID" value="CBQ68934.1"/>
    <property type="molecule type" value="Genomic_DNA"/>
</dbReference>
<organism evidence="2 3">
    <name type="scientific">Sporisorium reilianum (strain SRZ2)</name>
    <name type="common">Maize head smut fungus</name>
    <dbReference type="NCBI Taxonomy" id="999809"/>
    <lineage>
        <taxon>Eukaryota</taxon>
        <taxon>Fungi</taxon>
        <taxon>Dikarya</taxon>
        <taxon>Basidiomycota</taxon>
        <taxon>Ustilaginomycotina</taxon>
        <taxon>Ustilaginomycetes</taxon>
        <taxon>Ustilaginales</taxon>
        <taxon>Ustilaginaceae</taxon>
        <taxon>Sporisorium</taxon>
    </lineage>
</organism>
<dbReference type="eggNOG" id="ENOG502RDVK">
    <property type="taxonomic scope" value="Eukaryota"/>
</dbReference>
<evidence type="ECO:0000313" key="2">
    <source>
        <dbReference type="EMBL" id="CBQ68934.1"/>
    </source>
</evidence>
<feature type="compositionally biased region" description="Low complexity" evidence="1">
    <location>
        <begin position="303"/>
        <end position="322"/>
    </location>
</feature>
<feature type="region of interest" description="Disordered" evidence="1">
    <location>
        <begin position="485"/>
        <end position="509"/>
    </location>
</feature>
<gene>
    <name evidence="2" type="ORF">sr15395</name>
</gene>